<evidence type="ECO:0000313" key="2">
    <source>
        <dbReference type="EMBL" id="MFC4352144.1"/>
    </source>
</evidence>
<evidence type="ECO:0000259" key="1">
    <source>
        <dbReference type="Pfam" id="PF00899"/>
    </source>
</evidence>
<dbReference type="Proteomes" id="UP001595799">
    <property type="component" value="Unassembled WGS sequence"/>
</dbReference>
<name>A0ABV8UNL4_9PROT</name>
<feature type="domain" description="THIF-type NAD/FAD binding fold" evidence="1">
    <location>
        <begin position="2"/>
        <end position="126"/>
    </location>
</feature>
<dbReference type="GO" id="GO:0016779">
    <property type="term" value="F:nucleotidyltransferase activity"/>
    <property type="evidence" value="ECO:0007669"/>
    <property type="project" value="UniProtKB-KW"/>
</dbReference>
<evidence type="ECO:0000313" key="3">
    <source>
        <dbReference type="Proteomes" id="UP001595799"/>
    </source>
</evidence>
<dbReference type="SUPFAM" id="SSF69572">
    <property type="entry name" value="Activating enzymes of the ubiquitin-like proteins"/>
    <property type="match status" value="1"/>
</dbReference>
<keyword evidence="2" id="KW-0548">Nucleotidyltransferase</keyword>
<dbReference type="RefSeq" id="WP_382422494.1">
    <property type="nucleotide sequence ID" value="NZ_JBHSCW010000006.1"/>
</dbReference>
<proteinExistence type="predicted"/>
<keyword evidence="2" id="KW-0808">Transferase</keyword>
<reference evidence="3" key="1">
    <citation type="journal article" date="2019" name="Int. J. Syst. Evol. Microbiol.">
        <title>The Global Catalogue of Microorganisms (GCM) 10K type strain sequencing project: providing services to taxonomists for standard genome sequencing and annotation.</title>
        <authorList>
            <consortium name="The Broad Institute Genomics Platform"/>
            <consortium name="The Broad Institute Genome Sequencing Center for Infectious Disease"/>
            <person name="Wu L."/>
            <person name="Ma J."/>
        </authorList>
    </citation>
    <scope>NUCLEOTIDE SEQUENCE [LARGE SCALE GENOMIC DNA]</scope>
    <source>
        <strain evidence="3">CECT 8472</strain>
    </source>
</reference>
<sequence length="232" mass="25222">MDWPNVGRHELGATSVLRPKALEFAREIEQKYPHLGEISARHSRVEPDATDLVEDMATCDLIVSTMGNWAAESYLNDLQQDHTDFPPIIYGWVEPNAAAAHAVLIPRNGACFRCGVDDKGRPDLVVTSWNEGTDVLQEPACGALFTPYGPAELCWAHALLAESVVDALMANIHSAKHRAWIGRRTLIETAGGSWSEEWSAAVGNPGDGGMTVERTWAASAQCPACARQVYAV</sequence>
<dbReference type="InterPro" id="IPR000594">
    <property type="entry name" value="ThiF_NAD_FAD-bd"/>
</dbReference>
<organism evidence="2 3">
    <name type="scientific">Fodinicurvata halophila</name>
    <dbReference type="NCBI Taxonomy" id="1419723"/>
    <lineage>
        <taxon>Bacteria</taxon>
        <taxon>Pseudomonadati</taxon>
        <taxon>Pseudomonadota</taxon>
        <taxon>Alphaproteobacteria</taxon>
        <taxon>Rhodospirillales</taxon>
        <taxon>Rhodovibrionaceae</taxon>
        <taxon>Fodinicurvata</taxon>
    </lineage>
</organism>
<keyword evidence="3" id="KW-1185">Reference proteome</keyword>
<comment type="caution">
    <text evidence="2">The sequence shown here is derived from an EMBL/GenBank/DDBJ whole genome shotgun (WGS) entry which is preliminary data.</text>
</comment>
<dbReference type="Gene3D" id="3.40.50.720">
    <property type="entry name" value="NAD(P)-binding Rossmann-like Domain"/>
    <property type="match status" value="1"/>
</dbReference>
<dbReference type="Pfam" id="PF00899">
    <property type="entry name" value="ThiF"/>
    <property type="match status" value="1"/>
</dbReference>
<dbReference type="InterPro" id="IPR035985">
    <property type="entry name" value="Ubiquitin-activating_enz"/>
</dbReference>
<dbReference type="EMBL" id="JBHSCW010000006">
    <property type="protein sequence ID" value="MFC4352144.1"/>
    <property type="molecule type" value="Genomic_DNA"/>
</dbReference>
<accession>A0ABV8UNL4</accession>
<protein>
    <submittedName>
        <fullName evidence="2">ThiF family adenylyltransferase</fullName>
    </submittedName>
</protein>
<gene>
    <name evidence="2" type="ORF">ACFOW6_11400</name>
</gene>